<protein>
    <submittedName>
        <fullName evidence="3">Uncharacterized protein</fullName>
    </submittedName>
</protein>
<accession>A0ABR3FEY0</accession>
<dbReference type="EMBL" id="JBAHYK010000448">
    <property type="protein sequence ID" value="KAL0573902.1"/>
    <property type="molecule type" value="Genomic_DNA"/>
</dbReference>
<keyword evidence="2" id="KW-0812">Transmembrane</keyword>
<keyword evidence="4" id="KW-1185">Reference proteome</keyword>
<sequence>MSPRSVLHSTHANPNHKPQDPPSLHGFWPYFGLISVVGIASAAVLYAMYSCYHSAGLKEQARIRCTPFEGFEMEKETQDGLDKGLKCRKEREPGTGPRRFGKWAIFSRERSESTLEAKSRPATSTSDGSEYSKLSHSATNSPILPLPIIYDPAGDPSPGSSCSSTVSSPEPPYSPPLGLGLHRTTTFDRNSIPFINPNQILHGRVNPKLGPIGGSFAFLTDTPLSGGFPIINEKIESGTEVPQSPVRGSPKRKAVDENELAHSRPIHMELQPMSRHIVPLGFSAAINAPATSGIPGSRNNPPEKSAHRVMAQGQNGKGGYLQLARVTRSNT</sequence>
<feature type="region of interest" description="Disordered" evidence="1">
    <location>
        <begin position="1"/>
        <end position="20"/>
    </location>
</feature>
<reference evidence="3 4" key="1">
    <citation type="submission" date="2024-02" db="EMBL/GenBank/DDBJ databases">
        <title>A draft genome for the cacao thread blight pathogen Marasmius crinis-equi.</title>
        <authorList>
            <person name="Cohen S.P."/>
            <person name="Baruah I.K."/>
            <person name="Amoako-Attah I."/>
            <person name="Bukari Y."/>
            <person name="Meinhardt L.W."/>
            <person name="Bailey B.A."/>
        </authorList>
    </citation>
    <scope>NUCLEOTIDE SEQUENCE [LARGE SCALE GENOMIC DNA]</scope>
    <source>
        <strain evidence="3 4">GH-76</strain>
    </source>
</reference>
<evidence type="ECO:0000256" key="2">
    <source>
        <dbReference type="SAM" id="Phobius"/>
    </source>
</evidence>
<organism evidence="3 4">
    <name type="scientific">Marasmius crinis-equi</name>
    <dbReference type="NCBI Taxonomy" id="585013"/>
    <lineage>
        <taxon>Eukaryota</taxon>
        <taxon>Fungi</taxon>
        <taxon>Dikarya</taxon>
        <taxon>Basidiomycota</taxon>
        <taxon>Agaricomycotina</taxon>
        <taxon>Agaricomycetes</taxon>
        <taxon>Agaricomycetidae</taxon>
        <taxon>Agaricales</taxon>
        <taxon>Marasmiineae</taxon>
        <taxon>Marasmiaceae</taxon>
        <taxon>Marasmius</taxon>
    </lineage>
</organism>
<feature type="compositionally biased region" description="Basic and acidic residues" evidence="1">
    <location>
        <begin position="107"/>
        <end position="119"/>
    </location>
</feature>
<keyword evidence="2" id="KW-1133">Transmembrane helix</keyword>
<feature type="transmembrane region" description="Helical" evidence="2">
    <location>
        <begin position="27"/>
        <end position="49"/>
    </location>
</feature>
<keyword evidence="2" id="KW-0472">Membrane</keyword>
<evidence type="ECO:0000256" key="1">
    <source>
        <dbReference type="SAM" id="MobiDB-lite"/>
    </source>
</evidence>
<gene>
    <name evidence="3" type="ORF">V5O48_008050</name>
</gene>
<feature type="compositionally biased region" description="Polar residues" evidence="1">
    <location>
        <begin position="121"/>
        <end position="142"/>
    </location>
</feature>
<comment type="caution">
    <text evidence="3">The sequence shown here is derived from an EMBL/GenBank/DDBJ whole genome shotgun (WGS) entry which is preliminary data.</text>
</comment>
<dbReference type="Proteomes" id="UP001465976">
    <property type="component" value="Unassembled WGS sequence"/>
</dbReference>
<name>A0ABR3FEY0_9AGAR</name>
<feature type="compositionally biased region" description="Low complexity" evidence="1">
    <location>
        <begin position="156"/>
        <end position="168"/>
    </location>
</feature>
<evidence type="ECO:0000313" key="4">
    <source>
        <dbReference type="Proteomes" id="UP001465976"/>
    </source>
</evidence>
<feature type="compositionally biased region" description="Basic and acidic residues" evidence="1">
    <location>
        <begin position="75"/>
        <end position="93"/>
    </location>
</feature>
<evidence type="ECO:0000313" key="3">
    <source>
        <dbReference type="EMBL" id="KAL0573902.1"/>
    </source>
</evidence>
<proteinExistence type="predicted"/>
<feature type="region of interest" description="Disordered" evidence="1">
    <location>
        <begin position="75"/>
        <end position="179"/>
    </location>
</feature>